<dbReference type="SUPFAM" id="SSF75615">
    <property type="entry name" value="Siroheme synthase middle domains-like"/>
    <property type="match status" value="1"/>
</dbReference>
<dbReference type="GO" id="GO:0043115">
    <property type="term" value="F:precorrin-2 dehydrogenase activity"/>
    <property type="evidence" value="ECO:0007669"/>
    <property type="project" value="UniProtKB-EC"/>
</dbReference>
<evidence type="ECO:0000256" key="3">
    <source>
        <dbReference type="ARBA" id="ARBA00023002"/>
    </source>
</evidence>
<dbReference type="InterPro" id="IPR036291">
    <property type="entry name" value="NAD(P)-bd_dom_sf"/>
</dbReference>
<evidence type="ECO:0000313" key="6">
    <source>
        <dbReference type="EMBL" id="MBP2201846.1"/>
    </source>
</evidence>
<keyword evidence="3 6" id="KW-0560">Oxidoreductase</keyword>
<keyword evidence="5" id="KW-0627">Porphyrin biosynthesis</keyword>
<dbReference type="SUPFAM" id="SSF51735">
    <property type="entry name" value="NAD(P)-binding Rossmann-fold domains"/>
    <property type="match status" value="1"/>
</dbReference>
<keyword evidence="6" id="KW-0456">Lyase</keyword>
<dbReference type="InterPro" id="IPR028161">
    <property type="entry name" value="Met8-like"/>
</dbReference>
<dbReference type="GO" id="GO:0019354">
    <property type="term" value="P:siroheme biosynthetic process"/>
    <property type="evidence" value="ECO:0007669"/>
    <property type="project" value="UniProtKB-UniPathway"/>
</dbReference>
<name>A0A8J7RMY6_METVO</name>
<evidence type="ECO:0000256" key="5">
    <source>
        <dbReference type="ARBA" id="ARBA00023244"/>
    </source>
</evidence>
<dbReference type="PANTHER" id="PTHR35330">
    <property type="entry name" value="SIROHEME BIOSYNTHESIS PROTEIN MET8"/>
    <property type="match status" value="1"/>
</dbReference>
<evidence type="ECO:0000313" key="7">
    <source>
        <dbReference type="Proteomes" id="UP000740329"/>
    </source>
</evidence>
<dbReference type="RefSeq" id="WP_209591364.1">
    <property type="nucleotide sequence ID" value="NZ_JAGGMV010000003.1"/>
</dbReference>
<evidence type="ECO:0000256" key="1">
    <source>
        <dbReference type="ARBA" id="ARBA00005010"/>
    </source>
</evidence>
<protein>
    <recommendedName>
        <fullName evidence="2">precorrin-2 dehydrogenase</fullName>
        <ecNumber evidence="2">1.3.1.76</ecNumber>
    </recommendedName>
</protein>
<accession>A0A8J7RMY6</accession>
<dbReference type="Proteomes" id="UP000740329">
    <property type="component" value="Unassembled WGS sequence"/>
</dbReference>
<dbReference type="AlphaFoldDB" id="A0A8J7RMY6"/>
<dbReference type="EMBL" id="JAGGMV010000003">
    <property type="protein sequence ID" value="MBP2201846.1"/>
    <property type="molecule type" value="Genomic_DNA"/>
</dbReference>
<gene>
    <name evidence="6" type="ORF">J3E07_001271</name>
</gene>
<dbReference type="PANTHER" id="PTHR35330:SF1">
    <property type="entry name" value="SIROHEME BIOSYNTHESIS PROTEIN MET8"/>
    <property type="match status" value="1"/>
</dbReference>
<proteinExistence type="predicted"/>
<dbReference type="GO" id="GO:0004325">
    <property type="term" value="F:ferrochelatase activity"/>
    <property type="evidence" value="ECO:0007669"/>
    <property type="project" value="InterPro"/>
</dbReference>
<comment type="pathway">
    <text evidence="1">Porphyrin-containing compound metabolism; siroheme biosynthesis; sirohydrochlorin from precorrin-2: step 1/1.</text>
</comment>
<keyword evidence="4" id="KW-0520">NAD</keyword>
<evidence type="ECO:0000256" key="4">
    <source>
        <dbReference type="ARBA" id="ARBA00023027"/>
    </source>
</evidence>
<dbReference type="EC" id="1.3.1.76" evidence="2"/>
<comment type="caution">
    <text evidence="6">The sequence shown here is derived from an EMBL/GenBank/DDBJ whole genome shotgun (WGS) entry which is preliminary data.</text>
</comment>
<reference evidence="6" key="1">
    <citation type="submission" date="2021-03" db="EMBL/GenBank/DDBJ databases">
        <title>Genomic Encyclopedia of Type Strains, Phase IV (KMG-V): Genome sequencing to study the core and pangenomes of soil and plant-associated prokaryotes.</title>
        <authorList>
            <person name="Whitman W."/>
        </authorList>
    </citation>
    <scope>NUCLEOTIDE SEQUENCE</scope>
    <source>
        <strain evidence="6">C4</strain>
    </source>
</reference>
<dbReference type="Pfam" id="PF13241">
    <property type="entry name" value="NAD_binding_7"/>
    <property type="match status" value="1"/>
</dbReference>
<evidence type="ECO:0000256" key="2">
    <source>
        <dbReference type="ARBA" id="ARBA00012400"/>
    </source>
</evidence>
<dbReference type="Gene3D" id="3.40.50.720">
    <property type="entry name" value="NAD(P)-binding Rossmann-like Domain"/>
    <property type="match status" value="1"/>
</dbReference>
<organism evidence="6 7">
    <name type="scientific">Methanococcus voltae</name>
    <dbReference type="NCBI Taxonomy" id="2188"/>
    <lineage>
        <taxon>Archaea</taxon>
        <taxon>Methanobacteriati</taxon>
        <taxon>Methanobacteriota</taxon>
        <taxon>Methanomada group</taxon>
        <taxon>Methanococci</taxon>
        <taxon>Methanococcales</taxon>
        <taxon>Methanococcaceae</taxon>
        <taxon>Methanococcus</taxon>
    </lineage>
</organism>
<sequence length="224" mass="26255">MIPFFLDLKDFKVAVFGYGDVSKRRISKLIESSAKIDVYSLENVEISKDYTYKDITYKNCDINKLTNQELEALIKKYDIIITSIDKKNNERIVKISKNLKKMISSSTFESEINFIIPAYYKKDDICFSIYTGGKSPLVAREIRKLVQNYLNDNELEIEIQEKVRELLKNNGKNKKENQNGALFDTNIFKNQSDRKEILELAFNDENFKRKILNLITEYSKNKNK</sequence>
<dbReference type="UniPathway" id="UPA00262">
    <property type="reaction ID" value="UER00222"/>
</dbReference>